<comment type="similarity">
    <text evidence="2">Belongs to the SMN family.</text>
</comment>
<evidence type="ECO:0000313" key="7">
    <source>
        <dbReference type="EMBL" id="ETV66347.1"/>
    </source>
</evidence>
<dbReference type="Pfam" id="PF20635">
    <property type="entry name" value="SMN_YG-box"/>
    <property type="match status" value="1"/>
</dbReference>
<evidence type="ECO:0000256" key="2">
    <source>
        <dbReference type="ARBA" id="ARBA00005371"/>
    </source>
</evidence>
<dbReference type="CDD" id="cd22852">
    <property type="entry name" value="SMN_C"/>
    <property type="match status" value="1"/>
</dbReference>
<evidence type="ECO:0000256" key="5">
    <source>
        <dbReference type="ARBA" id="ARBA00023242"/>
    </source>
</evidence>
<dbReference type="GeneID" id="20819139"/>
<evidence type="ECO:0000256" key="6">
    <source>
        <dbReference type="SAM" id="MobiDB-lite"/>
    </source>
</evidence>
<dbReference type="PANTHER" id="PTHR39267:SF1">
    <property type="entry name" value="SURVIVAL MOTOR NEURON PROTEIN"/>
    <property type="match status" value="1"/>
</dbReference>
<accession>W4FFQ1</accession>
<dbReference type="OrthoDB" id="197400at2759"/>
<comment type="subcellular location">
    <subcellularLocation>
        <location evidence="1">Nucleus</location>
    </subcellularLocation>
</comment>
<evidence type="ECO:0000256" key="1">
    <source>
        <dbReference type="ARBA" id="ARBA00004123"/>
    </source>
</evidence>
<organism evidence="7">
    <name type="scientific">Aphanomyces astaci</name>
    <name type="common">Crayfish plague agent</name>
    <dbReference type="NCBI Taxonomy" id="112090"/>
    <lineage>
        <taxon>Eukaryota</taxon>
        <taxon>Sar</taxon>
        <taxon>Stramenopiles</taxon>
        <taxon>Oomycota</taxon>
        <taxon>Saprolegniomycetes</taxon>
        <taxon>Saprolegniales</taxon>
        <taxon>Verrucalvaceae</taxon>
        <taxon>Aphanomyces</taxon>
    </lineage>
</organism>
<evidence type="ECO:0000256" key="3">
    <source>
        <dbReference type="ARBA" id="ARBA00022664"/>
    </source>
</evidence>
<dbReference type="STRING" id="112090.W4FFQ1"/>
<name>W4FFQ1_APHAT</name>
<keyword evidence="5" id="KW-0539">Nucleus</keyword>
<feature type="compositionally biased region" description="Low complexity" evidence="6">
    <location>
        <begin position="128"/>
        <end position="158"/>
    </location>
</feature>
<dbReference type="InterPro" id="IPR047313">
    <property type="entry name" value="SMN_C"/>
</dbReference>
<dbReference type="GO" id="GO:0008380">
    <property type="term" value="P:RNA splicing"/>
    <property type="evidence" value="ECO:0007669"/>
    <property type="project" value="UniProtKB-KW"/>
</dbReference>
<dbReference type="VEuPathDB" id="FungiDB:H257_17143"/>
<dbReference type="AlphaFoldDB" id="W4FFQ1"/>
<dbReference type="PANTHER" id="PTHR39267">
    <property type="entry name" value="SURVIVAL MOTOR NEURON-LIKE PROTEIN 1"/>
    <property type="match status" value="1"/>
</dbReference>
<sequence length="330" mass="36060">MSRAQRVEHGLSAPHDQVLHPPTSLGMDDDDMELLSPADLSSVNLTTPPPPRGLPTMCIRIACPDRTKTRGKAATRAIGGRCVVHTTRHHAQRILLKHGDMATQDDEQWDDLAILKAFDAALNKHKAAPTSTAAPTKPKKAAPTQPTQKQHIPARASPPVSPAPSYDERHHVPQPTSSFHPPASPYTNHRPHEPFPQYHLHAGYQHAHFDGGHPSSQAPSPYPSAHASPATSTSYADAYARAYAHAMTHGQGSSIPPLHTQPTFNAFHHHQHPAHAPAAAVPSFGPDTSLPAIEGDDDLSKLLLSWYQSGYYAGRYKAIQEMKQQQMYRR</sequence>
<keyword evidence="4" id="KW-0508">mRNA splicing</keyword>
<feature type="compositionally biased region" description="Low complexity" evidence="6">
    <location>
        <begin position="213"/>
        <end position="230"/>
    </location>
</feature>
<dbReference type="InterPro" id="IPR040424">
    <property type="entry name" value="Smn1"/>
</dbReference>
<feature type="region of interest" description="Disordered" evidence="6">
    <location>
        <begin position="126"/>
        <end position="230"/>
    </location>
</feature>
<keyword evidence="3" id="KW-0507">mRNA processing</keyword>
<evidence type="ECO:0000256" key="4">
    <source>
        <dbReference type="ARBA" id="ARBA00023187"/>
    </source>
</evidence>
<protein>
    <recommendedName>
        <fullName evidence="8">Survival motor neuron Tudor domain-containing protein</fullName>
    </recommendedName>
</protein>
<dbReference type="GO" id="GO:0005634">
    <property type="term" value="C:nucleus"/>
    <property type="evidence" value="ECO:0007669"/>
    <property type="project" value="UniProtKB-SubCell"/>
</dbReference>
<proteinExistence type="inferred from homology"/>
<dbReference type="EMBL" id="KI913212">
    <property type="protein sequence ID" value="ETV66347.1"/>
    <property type="molecule type" value="Genomic_DNA"/>
</dbReference>
<dbReference type="RefSeq" id="XP_009844122.1">
    <property type="nucleotide sequence ID" value="XM_009845820.1"/>
</dbReference>
<evidence type="ECO:0008006" key="8">
    <source>
        <dbReference type="Google" id="ProtNLM"/>
    </source>
</evidence>
<dbReference type="GO" id="GO:0006397">
    <property type="term" value="P:mRNA processing"/>
    <property type="evidence" value="ECO:0007669"/>
    <property type="project" value="UniProtKB-KW"/>
</dbReference>
<feature type="region of interest" description="Disordered" evidence="6">
    <location>
        <begin position="270"/>
        <end position="289"/>
    </location>
</feature>
<gene>
    <name evidence="7" type="ORF">H257_17143</name>
</gene>
<reference evidence="7" key="1">
    <citation type="submission" date="2013-12" db="EMBL/GenBank/DDBJ databases">
        <title>The Genome Sequence of Aphanomyces astaci APO3.</title>
        <authorList>
            <consortium name="The Broad Institute Genomics Platform"/>
            <person name="Russ C."/>
            <person name="Tyler B."/>
            <person name="van West P."/>
            <person name="Dieguez-Uribeondo J."/>
            <person name="Young S.K."/>
            <person name="Zeng Q."/>
            <person name="Gargeya S."/>
            <person name="Fitzgerald M."/>
            <person name="Abouelleil A."/>
            <person name="Alvarado L."/>
            <person name="Chapman S.B."/>
            <person name="Gainer-Dewar J."/>
            <person name="Goldberg J."/>
            <person name="Griggs A."/>
            <person name="Gujja S."/>
            <person name="Hansen M."/>
            <person name="Howarth C."/>
            <person name="Imamovic A."/>
            <person name="Ireland A."/>
            <person name="Larimer J."/>
            <person name="McCowan C."/>
            <person name="Murphy C."/>
            <person name="Pearson M."/>
            <person name="Poon T.W."/>
            <person name="Priest M."/>
            <person name="Roberts A."/>
            <person name="Saif S."/>
            <person name="Shea T."/>
            <person name="Sykes S."/>
            <person name="Wortman J."/>
            <person name="Nusbaum C."/>
            <person name="Birren B."/>
        </authorList>
    </citation>
    <scope>NUCLEOTIDE SEQUENCE [LARGE SCALE GENOMIC DNA]</scope>
    <source>
        <strain evidence="7">APO3</strain>
    </source>
</reference>
<feature type="region of interest" description="Disordered" evidence="6">
    <location>
        <begin position="1"/>
        <end position="27"/>
    </location>
</feature>